<evidence type="ECO:0000256" key="14">
    <source>
        <dbReference type="ARBA" id="ARBA00048070"/>
    </source>
</evidence>
<feature type="binding site" description="in other chain" evidence="15">
    <location>
        <begin position="352"/>
        <end position="355"/>
    </location>
    <ligand>
        <name>substrate</name>
        <note>ligand shared between dimeric partners</note>
    </ligand>
</feature>
<evidence type="ECO:0000313" key="18">
    <source>
        <dbReference type="Proteomes" id="UP000887581"/>
    </source>
</evidence>
<comment type="caution">
    <text evidence="15">Lacks conserved residue(s) required for the propagation of feature annotation.</text>
</comment>
<dbReference type="HAMAP" id="MF_03184">
    <property type="entry name" value="Phosphofructokinase_I_E"/>
    <property type="match status" value="1"/>
</dbReference>
<keyword evidence="8 15" id="KW-0479">Metal-binding</keyword>
<feature type="binding site" description="in other chain" evidence="15">
    <location>
        <begin position="586"/>
        <end position="590"/>
    </location>
    <ligand>
        <name>beta-D-fructose 2,6-bisphosphate</name>
        <dbReference type="ChEBI" id="CHEBI:58579"/>
        <note>allosteric activator; ligand shared between dimeric partners</note>
    </ligand>
</feature>
<evidence type="ECO:0000256" key="4">
    <source>
        <dbReference type="ARBA" id="ARBA00004679"/>
    </source>
</evidence>
<comment type="pathway">
    <text evidence="4 15 16">Carbohydrate degradation; glycolysis; D-glyceraldehyde 3-phosphate and glycerone phosphate from D-glucose: step 3/4.</text>
</comment>
<feature type="binding site" evidence="15">
    <location>
        <position position="173"/>
    </location>
    <ligand>
        <name>Mg(2+)</name>
        <dbReference type="ChEBI" id="CHEBI:18420"/>
        <note>catalytic</note>
    </ligand>
</feature>
<dbReference type="GO" id="GO:0046872">
    <property type="term" value="F:metal ion binding"/>
    <property type="evidence" value="ECO:0007669"/>
    <property type="project" value="UniProtKB-KW"/>
</dbReference>
<comment type="cofactor">
    <cofactor evidence="1 15">
        <name>Mg(2+)</name>
        <dbReference type="ChEBI" id="CHEBI:18420"/>
    </cofactor>
</comment>
<dbReference type="EC" id="2.7.1.11" evidence="15"/>
<feature type="binding site" description="in other chain" evidence="15">
    <location>
        <begin position="262"/>
        <end position="264"/>
    </location>
    <ligand>
        <name>substrate</name>
        <note>ligand shared between dimeric partners</note>
    </ligand>
</feature>
<keyword evidence="5 15" id="KW-0963">Cytoplasm</keyword>
<evidence type="ECO:0000256" key="16">
    <source>
        <dbReference type="PIRNR" id="PIRNR000533"/>
    </source>
</evidence>
<feature type="binding site" evidence="15">
    <location>
        <position position="255"/>
    </location>
    <ligand>
        <name>substrate</name>
        <note>ligand shared between dimeric partners</note>
    </ligand>
</feature>
<feature type="binding site" evidence="15">
    <location>
        <position position="63"/>
    </location>
    <ligand>
        <name>ATP</name>
        <dbReference type="ChEBI" id="CHEBI:30616"/>
    </ligand>
</feature>
<comment type="catalytic activity">
    <reaction evidence="14 15 16">
        <text>beta-D-fructose 6-phosphate + ATP = beta-D-fructose 1,6-bisphosphate + ADP + H(+)</text>
        <dbReference type="Rhea" id="RHEA:16109"/>
        <dbReference type="ChEBI" id="CHEBI:15378"/>
        <dbReference type="ChEBI" id="CHEBI:30616"/>
        <dbReference type="ChEBI" id="CHEBI:32966"/>
        <dbReference type="ChEBI" id="CHEBI:57634"/>
        <dbReference type="ChEBI" id="CHEBI:456216"/>
        <dbReference type="EC" id="2.7.1.11"/>
    </reaction>
</comment>
<organism evidence="18 19">
    <name type="scientific">Setaria digitata</name>
    <dbReference type="NCBI Taxonomy" id="48799"/>
    <lineage>
        <taxon>Eukaryota</taxon>
        <taxon>Metazoa</taxon>
        <taxon>Ecdysozoa</taxon>
        <taxon>Nematoda</taxon>
        <taxon>Chromadorea</taxon>
        <taxon>Rhabditida</taxon>
        <taxon>Spirurina</taxon>
        <taxon>Spiruromorpha</taxon>
        <taxon>Filarioidea</taxon>
        <taxon>Setariidae</taxon>
        <taxon>Setaria</taxon>
    </lineage>
</organism>
<comment type="similarity">
    <text evidence="16">Belongs to the phosphofructokinase type A (PFKA) family. ATP-dependent PFK group I subfamily. Eukaryotic two domain clade "E" sub-subfamily.</text>
</comment>
<feature type="binding site" description="in other chain" evidence="15">
    <location>
        <position position="318"/>
    </location>
    <ligand>
        <name>substrate</name>
        <note>ligand shared between dimeric partners</note>
    </ligand>
</feature>
<evidence type="ECO:0000256" key="8">
    <source>
        <dbReference type="ARBA" id="ARBA00022723"/>
    </source>
</evidence>
<dbReference type="Gene3D" id="3.40.50.450">
    <property type="match status" value="2"/>
</dbReference>
<comment type="subcellular location">
    <subcellularLocation>
        <location evidence="3 15">Cytoplasm</location>
    </subcellularLocation>
</comment>
<feature type="binding site" evidence="15">
    <location>
        <begin position="172"/>
        <end position="175"/>
    </location>
    <ligand>
        <name>ATP</name>
        <dbReference type="ChEBI" id="CHEBI:30616"/>
    </ligand>
</feature>
<evidence type="ECO:0000256" key="15">
    <source>
        <dbReference type="HAMAP-Rule" id="MF_03184"/>
    </source>
</evidence>
<feature type="domain" description="Phosphofructokinase" evidence="17">
    <location>
        <begin position="460"/>
        <end position="745"/>
    </location>
</feature>
<evidence type="ECO:0000256" key="9">
    <source>
        <dbReference type="ARBA" id="ARBA00022741"/>
    </source>
</evidence>
<dbReference type="GO" id="GO:0005945">
    <property type="term" value="C:6-phosphofructokinase complex"/>
    <property type="evidence" value="ECO:0007669"/>
    <property type="project" value="UniProtKB-ARBA"/>
</dbReference>
<feature type="binding site" evidence="15">
    <location>
        <begin position="142"/>
        <end position="143"/>
    </location>
    <ligand>
        <name>ATP</name>
        <dbReference type="ChEBI" id="CHEBI:30616"/>
    </ligand>
</feature>
<evidence type="ECO:0000259" key="17">
    <source>
        <dbReference type="Pfam" id="PF00365"/>
    </source>
</evidence>
<dbReference type="FunFam" id="3.40.50.450:FF:000064">
    <property type="entry name" value="Phosphofructokinase, platelet b"/>
    <property type="match status" value="1"/>
</dbReference>
<dbReference type="GO" id="GO:0070095">
    <property type="term" value="F:fructose-6-phosphate binding"/>
    <property type="evidence" value="ECO:0007669"/>
    <property type="project" value="TreeGrafter"/>
</dbReference>
<name>A0A915PKH3_9BILA</name>
<evidence type="ECO:0000256" key="13">
    <source>
        <dbReference type="ARBA" id="ARBA00023152"/>
    </source>
</evidence>
<dbReference type="InterPro" id="IPR022953">
    <property type="entry name" value="ATP_PFK"/>
</dbReference>
<dbReference type="PIRSF" id="PIRSF000533">
    <property type="entry name" value="ATP_PFK_euk"/>
    <property type="match status" value="1"/>
</dbReference>
<feature type="binding site" description="in other chain" evidence="15">
    <location>
        <position position="687"/>
    </location>
    <ligand>
        <name>beta-D-fructose 2,6-bisphosphate</name>
        <dbReference type="ChEBI" id="CHEBI:58579"/>
        <note>allosteric activator; ligand shared between dimeric partners</note>
    </ligand>
</feature>
<keyword evidence="12 15" id="KW-0460">Magnesium</keyword>
<proteinExistence type="inferred from homology"/>
<evidence type="ECO:0000256" key="11">
    <source>
        <dbReference type="ARBA" id="ARBA00022840"/>
    </source>
</evidence>
<dbReference type="InterPro" id="IPR009161">
    <property type="entry name" value="6-Pfructokinase_euk"/>
</dbReference>
<evidence type="ECO:0000256" key="1">
    <source>
        <dbReference type="ARBA" id="ARBA00001946"/>
    </source>
</evidence>
<feature type="binding site" evidence="15">
    <location>
        <position position="713"/>
    </location>
    <ligand>
        <name>beta-D-fructose 2,6-bisphosphate</name>
        <dbReference type="ChEBI" id="CHEBI:58579"/>
        <note>allosteric activator; ligand shared between dimeric partners</note>
    </ligand>
</feature>
<dbReference type="Pfam" id="PF00365">
    <property type="entry name" value="PFK"/>
    <property type="match status" value="2"/>
</dbReference>
<evidence type="ECO:0000256" key="10">
    <source>
        <dbReference type="ARBA" id="ARBA00022777"/>
    </source>
</evidence>
<dbReference type="InterPro" id="IPR000023">
    <property type="entry name" value="Phosphofructokinase_dom"/>
</dbReference>
<evidence type="ECO:0000256" key="3">
    <source>
        <dbReference type="ARBA" id="ARBA00004496"/>
    </source>
</evidence>
<evidence type="ECO:0000256" key="6">
    <source>
        <dbReference type="ARBA" id="ARBA00022533"/>
    </source>
</evidence>
<dbReference type="PANTHER" id="PTHR13697">
    <property type="entry name" value="PHOSPHOFRUCTOKINASE"/>
    <property type="match status" value="1"/>
</dbReference>
<dbReference type="InterPro" id="IPR015912">
    <property type="entry name" value="Phosphofructokinase_CS"/>
</dbReference>
<feature type="binding site" evidence="15">
    <location>
        <position position="624"/>
    </location>
    <ligand>
        <name>beta-D-fructose 2,6-bisphosphate</name>
        <dbReference type="ChEBI" id="CHEBI:58579"/>
        <note>allosteric activator; ligand shared between dimeric partners</note>
    </ligand>
</feature>
<dbReference type="PANTHER" id="PTHR13697:SF4">
    <property type="entry name" value="ATP-DEPENDENT 6-PHOSPHOFRUCTOKINASE"/>
    <property type="match status" value="1"/>
</dbReference>
<dbReference type="GO" id="GO:0016208">
    <property type="term" value="F:AMP binding"/>
    <property type="evidence" value="ECO:0007669"/>
    <property type="project" value="TreeGrafter"/>
</dbReference>
<dbReference type="GO" id="GO:0030388">
    <property type="term" value="P:fructose 1,6-bisphosphate metabolic process"/>
    <property type="evidence" value="ECO:0007669"/>
    <property type="project" value="TreeGrafter"/>
</dbReference>
<feature type="binding site" description="in other chain" evidence="15">
    <location>
        <position position="529"/>
    </location>
    <ligand>
        <name>beta-D-fructose 2,6-bisphosphate</name>
        <dbReference type="ChEBI" id="CHEBI:58579"/>
        <note>allosteric activator; ligand shared between dimeric partners</note>
    </ligand>
</feature>
<dbReference type="FunFam" id="3.40.50.460:FF:000003">
    <property type="entry name" value="ATP-dependent 6-phosphofructokinase"/>
    <property type="match status" value="1"/>
</dbReference>
<keyword evidence="6 15" id="KW-0021">Allosteric enzyme</keyword>
<dbReference type="GO" id="GO:0042802">
    <property type="term" value="F:identical protein binding"/>
    <property type="evidence" value="ECO:0007669"/>
    <property type="project" value="TreeGrafter"/>
</dbReference>
<dbReference type="GO" id="GO:0003872">
    <property type="term" value="F:6-phosphofructokinase activity"/>
    <property type="evidence" value="ECO:0007669"/>
    <property type="project" value="UniProtKB-UniRule"/>
</dbReference>
<evidence type="ECO:0000256" key="7">
    <source>
        <dbReference type="ARBA" id="ARBA00022679"/>
    </source>
</evidence>
<keyword evidence="11 15" id="KW-0067">ATP-binding</keyword>
<dbReference type="WBParaSite" id="sdigi.contig118.g4685.t1">
    <property type="protein sequence ID" value="sdigi.contig118.g4685.t1"/>
    <property type="gene ID" value="sdigi.contig118.g4685"/>
</dbReference>
<keyword evidence="7 15" id="KW-0808">Transferase</keyword>
<dbReference type="GO" id="GO:0005524">
    <property type="term" value="F:ATP binding"/>
    <property type="evidence" value="ECO:0007669"/>
    <property type="project" value="UniProtKB-KW"/>
</dbReference>
<accession>A0A915PKH3</accession>
<protein>
    <recommendedName>
        <fullName evidence="15">ATP-dependent 6-phosphofructokinase</fullName>
        <shortName evidence="15">ATP-PFK</shortName>
        <shortName evidence="15">Phosphofructokinase</shortName>
        <ecNumber evidence="15">2.7.1.11</ecNumber>
    </recommendedName>
    <alternativeName>
        <fullName evidence="15">Phosphohexokinase</fullName>
    </alternativeName>
</protein>
<feature type="binding site" description="in other chain" evidence="15">
    <location>
        <begin position="719"/>
        <end position="722"/>
    </location>
    <ligand>
        <name>beta-D-fructose 2,6-bisphosphate</name>
        <dbReference type="ChEBI" id="CHEBI:58579"/>
        <note>allosteric activator; ligand shared between dimeric partners</note>
    </ligand>
</feature>
<feature type="binding site" evidence="15">
    <location>
        <position position="346"/>
    </location>
    <ligand>
        <name>substrate</name>
        <note>ligand shared between dimeric partners</note>
    </ligand>
</feature>
<reference evidence="19" key="1">
    <citation type="submission" date="2022-11" db="UniProtKB">
        <authorList>
            <consortium name="WormBaseParasite"/>
        </authorList>
    </citation>
    <scope>IDENTIFICATION</scope>
</reference>
<dbReference type="Gene3D" id="3.40.50.460">
    <property type="entry name" value="Phosphofructokinase domain"/>
    <property type="match status" value="2"/>
</dbReference>
<keyword evidence="10 15" id="KW-0418">Kinase</keyword>
<sequence length="834" mass="91705">MKTSELPIGSPEDDISPLGAAAAHREYSGLRSDSIIPTAGREGTSIAPQIYKGRAMAVFTSGGDASGMNSAVRSVVRMGVYLGCRVFLIYEGYQGMVDGGDNIKEAEWQSVSDIIQRGGNLLIIIHTNNIFTLTCTVIGSARCKDFRERWGRLRAAENLIKHRITNLVCIGGDGSLTGANLFRQEWPGLVKELLSGGKITAEEAQECNNIQIVGLVGSIDNDFCGTDMTIGTDTALQRICEAIDCVMSTAQSHQRTFVIEVMGRHCGYLALVAALASEADFCFIPEWPVPVDWPAVLCQKLRMMREAGSRLNIVIVAEGALDREGKSITAESVRTVVKETLHYDTRVTVLGHVQRGGNPSAFDRLLGCRMGAEAVLALMEMTPQSEPCVVSIDGNVIVRVPLMQCVQRTQAVKKAMDERDWETAVKLRGRSFQRNLETYRLLTKVEPKTKLFDPSAAVFNVAVINVGAPAGGMNAVVRSYVRMALYHRCKVYGIKNSFEGLCRGEVQEMAWGDVNNWVMFGGSFLGTQKQLPDKIMDRVAAAFAKYDFHGLLLVGGFEAFHSCLLLSRARDKYPSLRIPMCVIPCTISNNVPGTSLSLGSDTAVNEICEMIDKIKLSATGTKKRVFIVETMGGFCGYLATISALASGADNAYIFEEKFDVYDIMDDVKVISRKMLTGVQRYLIVRNECANKNYTTQFVNQLFAEEGKGAFSTRTNVLGHAQQGGNPTPFDRNMGTKLAARAIEFILLQIQKYLNPKTGVLNAISPDTATLLGLRGRRTAFTPVEELALETDFEHRVPKHQWWMKMRPLLRILAKHDSTYQTEAMVVPEVEGESA</sequence>
<feature type="domain" description="Phosphofructokinase" evidence="17">
    <location>
        <begin position="56"/>
        <end position="377"/>
    </location>
</feature>
<dbReference type="PRINTS" id="PR00476">
    <property type="entry name" value="PHFRCTKINASE"/>
</dbReference>
<keyword evidence="9 15" id="KW-0547">Nucleotide-binding</keyword>
<evidence type="ECO:0000256" key="5">
    <source>
        <dbReference type="ARBA" id="ARBA00022490"/>
    </source>
</evidence>
<comment type="similarity">
    <text evidence="15">Belongs to the phosphofructokinase type A (PFKA) family. ATP-dependent PFK group I subfamily. Eukaryotic two domain clade 'E' sub-subfamily.</text>
</comment>
<feature type="binding site" description="in other chain" evidence="15">
    <location>
        <position position="795"/>
    </location>
    <ligand>
        <name>beta-D-fructose 2,6-bisphosphate</name>
        <dbReference type="ChEBI" id="CHEBI:58579"/>
        <note>allosteric activator; ligand shared between dimeric partners</note>
    </ligand>
</feature>
<dbReference type="Proteomes" id="UP000887581">
    <property type="component" value="Unplaced"/>
</dbReference>
<feature type="region of interest" description="C-terminal regulatory PFK domain 2" evidence="15">
    <location>
        <begin position="460"/>
        <end position="834"/>
    </location>
</feature>
<feature type="active site" description="Proton acceptor" evidence="15">
    <location>
        <position position="220"/>
    </location>
</feature>
<evidence type="ECO:0000256" key="12">
    <source>
        <dbReference type="ARBA" id="ARBA00022842"/>
    </source>
</evidence>
<dbReference type="PROSITE" id="PS00433">
    <property type="entry name" value="PHOSPHOFRUCTOKINASE"/>
    <property type="match status" value="2"/>
</dbReference>
<comment type="activity regulation">
    <text evidence="15">Allosterically activated by ADP, AMP, or fructose 2,6-bisphosphate, and allosterically inhibited by ATP or citrate.</text>
</comment>
<feature type="binding site" description="in other chain" evidence="15">
    <location>
        <begin position="218"/>
        <end position="220"/>
    </location>
    <ligand>
        <name>substrate</name>
        <note>ligand shared between dimeric partners</note>
    </ligand>
</feature>
<dbReference type="AlphaFoldDB" id="A0A915PKH3"/>
<dbReference type="GO" id="GO:0048029">
    <property type="term" value="F:monosaccharide binding"/>
    <property type="evidence" value="ECO:0007669"/>
    <property type="project" value="TreeGrafter"/>
</dbReference>
<evidence type="ECO:0000313" key="19">
    <source>
        <dbReference type="WBParaSite" id="sdigi.contig118.g4685.t1"/>
    </source>
</evidence>
<keyword evidence="18" id="KW-1185">Reference proteome</keyword>
<feature type="region of interest" description="N-terminal catalytic PFK domain 1" evidence="15">
    <location>
        <begin position="1"/>
        <end position="444"/>
    </location>
</feature>
<dbReference type="SUPFAM" id="SSF53784">
    <property type="entry name" value="Phosphofructokinase"/>
    <property type="match status" value="2"/>
</dbReference>
<dbReference type="FunFam" id="3.40.50.460:FF:000008">
    <property type="entry name" value="ATP-dependent 6-phosphofructokinase"/>
    <property type="match status" value="1"/>
</dbReference>
<comment type="function">
    <text evidence="2 15">Catalyzes the phosphorylation of D-fructose 6-phosphate to fructose 1,6-bisphosphate by ATP, the first committing step of glycolysis.</text>
</comment>
<dbReference type="GO" id="GO:0006002">
    <property type="term" value="P:fructose 6-phosphate metabolic process"/>
    <property type="evidence" value="ECO:0007669"/>
    <property type="project" value="InterPro"/>
</dbReference>
<evidence type="ECO:0000256" key="2">
    <source>
        <dbReference type="ARBA" id="ARBA00002659"/>
    </source>
</evidence>
<feature type="binding site" description="in other chain" evidence="15">
    <location>
        <begin position="631"/>
        <end position="633"/>
    </location>
    <ligand>
        <name>beta-D-fructose 2,6-bisphosphate</name>
        <dbReference type="ChEBI" id="CHEBI:58579"/>
        <note>allosteric activator; ligand shared between dimeric partners</note>
    </ligand>
</feature>
<dbReference type="GO" id="GO:0061621">
    <property type="term" value="P:canonical glycolysis"/>
    <property type="evidence" value="ECO:0007669"/>
    <property type="project" value="TreeGrafter"/>
</dbReference>
<dbReference type="InterPro" id="IPR035966">
    <property type="entry name" value="PKF_sf"/>
</dbReference>
<keyword evidence="13 15" id="KW-0324">Glycolysis</keyword>
<dbReference type="NCBIfam" id="TIGR02478">
    <property type="entry name" value="6PF1K_euk"/>
    <property type="match status" value="1"/>
</dbReference>
<comment type="subunit">
    <text evidence="15">Homotetramer.</text>
</comment>